<feature type="domain" description="HTH merR-type" evidence="2">
    <location>
        <begin position="8"/>
        <end position="77"/>
    </location>
</feature>
<dbReference type="PANTHER" id="PTHR30204">
    <property type="entry name" value="REDOX-CYCLING DRUG-SENSING TRANSCRIPTIONAL ACTIVATOR SOXR"/>
    <property type="match status" value="1"/>
</dbReference>
<sequence>MELMKQNYFTTGELARLFHIKKQTLFHYDEIGLFSPEIIGENGYRYYSHQQIEVFEIISMLKELDMPLKEIKNYLDTRTPQSLIQLLHEKQREVENKIKELQWISSYIQTKTDITEEGLKAETEKVTYIEMPEEYLITTDYNGKPDDRSMAAAITMHYNYCHDIGLYMILSTGSTIRTCDMPTGGLYYSYAHIYTKVSDKSYPDLHVKPTGVYGVIYHRNGFDTAFKSYQTLLDDLLQKGYTPGEYFYEDTMLDELSMCGYDNYMIKISVHCKK</sequence>
<dbReference type="GO" id="GO:0003677">
    <property type="term" value="F:DNA binding"/>
    <property type="evidence" value="ECO:0007669"/>
    <property type="project" value="UniProtKB-KW"/>
</dbReference>
<name>A0A410PUV2_9FIRM</name>
<evidence type="ECO:0000313" key="4">
    <source>
        <dbReference type="Proteomes" id="UP000287601"/>
    </source>
</evidence>
<dbReference type="PANTHER" id="PTHR30204:SF85">
    <property type="entry name" value="MULTIDRUG-EFFLUX TRANSPORTER 2 REGULATOR"/>
    <property type="match status" value="1"/>
</dbReference>
<accession>A0A410PUV2</accession>
<dbReference type="EMBL" id="CP035281">
    <property type="protein sequence ID" value="QAT42690.1"/>
    <property type="molecule type" value="Genomic_DNA"/>
</dbReference>
<dbReference type="PROSITE" id="PS50937">
    <property type="entry name" value="HTH_MERR_2"/>
    <property type="match status" value="1"/>
</dbReference>
<dbReference type="Gene3D" id="3.20.80.10">
    <property type="entry name" value="Regulatory factor, effector binding domain"/>
    <property type="match status" value="1"/>
</dbReference>
<dbReference type="SUPFAM" id="SSF46955">
    <property type="entry name" value="Putative DNA-binding domain"/>
    <property type="match status" value="1"/>
</dbReference>
<evidence type="ECO:0000313" key="3">
    <source>
        <dbReference type="EMBL" id="QAT42690.1"/>
    </source>
</evidence>
<organism evidence="3 4">
    <name type="scientific">Aminipila luticellarii</name>
    <dbReference type="NCBI Taxonomy" id="2507160"/>
    <lineage>
        <taxon>Bacteria</taxon>
        <taxon>Bacillati</taxon>
        <taxon>Bacillota</taxon>
        <taxon>Clostridia</taxon>
        <taxon>Peptostreptococcales</taxon>
        <taxon>Anaerovoracaceae</taxon>
        <taxon>Aminipila</taxon>
    </lineage>
</organism>
<dbReference type="Pfam" id="PF13411">
    <property type="entry name" value="MerR_1"/>
    <property type="match status" value="1"/>
</dbReference>
<dbReference type="OrthoDB" id="9773308at2"/>
<keyword evidence="1" id="KW-0238">DNA-binding</keyword>
<dbReference type="Proteomes" id="UP000287601">
    <property type="component" value="Chromosome"/>
</dbReference>
<dbReference type="AlphaFoldDB" id="A0A410PUV2"/>
<dbReference type="InterPro" id="IPR000551">
    <property type="entry name" value="MerR-type_HTH_dom"/>
</dbReference>
<dbReference type="Gene3D" id="1.10.1660.10">
    <property type="match status" value="1"/>
</dbReference>
<dbReference type="InterPro" id="IPR047057">
    <property type="entry name" value="MerR_fam"/>
</dbReference>
<protein>
    <submittedName>
        <fullName evidence="3">MerR family transcriptional regulator</fullName>
    </submittedName>
</protein>
<dbReference type="RefSeq" id="WP_128745340.1">
    <property type="nucleotide sequence ID" value="NZ_CP035281.1"/>
</dbReference>
<proteinExistence type="predicted"/>
<gene>
    <name evidence="3" type="ORF">EQM06_05295</name>
</gene>
<evidence type="ECO:0000256" key="1">
    <source>
        <dbReference type="ARBA" id="ARBA00023125"/>
    </source>
</evidence>
<dbReference type="SMART" id="SM00422">
    <property type="entry name" value="HTH_MERR"/>
    <property type="match status" value="1"/>
</dbReference>
<dbReference type="GO" id="GO:0003700">
    <property type="term" value="F:DNA-binding transcription factor activity"/>
    <property type="evidence" value="ECO:0007669"/>
    <property type="project" value="InterPro"/>
</dbReference>
<reference evidence="3 4" key="1">
    <citation type="submission" date="2019-01" db="EMBL/GenBank/DDBJ databases">
        <title>Draft genomes of a novel of Aminipila strains.</title>
        <authorList>
            <person name="Ma S."/>
        </authorList>
    </citation>
    <scope>NUCLEOTIDE SEQUENCE [LARGE SCALE GENOMIC DNA]</scope>
    <source>
        <strain evidence="4">JN-39</strain>
    </source>
</reference>
<evidence type="ECO:0000259" key="2">
    <source>
        <dbReference type="PROSITE" id="PS50937"/>
    </source>
</evidence>
<dbReference type="InterPro" id="IPR011256">
    <property type="entry name" value="Reg_factor_effector_dom_sf"/>
</dbReference>
<dbReference type="CDD" id="cd04782">
    <property type="entry name" value="HTH_BltR"/>
    <property type="match status" value="1"/>
</dbReference>
<dbReference type="SUPFAM" id="SSF55136">
    <property type="entry name" value="Probable bacterial effector-binding domain"/>
    <property type="match status" value="1"/>
</dbReference>
<keyword evidence="4" id="KW-1185">Reference proteome</keyword>
<dbReference type="KEGG" id="amij:EQM06_05295"/>
<dbReference type="InterPro" id="IPR009061">
    <property type="entry name" value="DNA-bd_dom_put_sf"/>
</dbReference>